<dbReference type="CDD" id="cd14688">
    <property type="entry name" value="bZIP_YAP"/>
    <property type="match status" value="1"/>
</dbReference>
<proteinExistence type="predicted"/>
<dbReference type="OrthoDB" id="3555317at2759"/>
<keyword evidence="3" id="KW-1185">Reference proteome</keyword>
<gene>
    <name evidence="2" type="ORF">P280DRAFT_103389</name>
</gene>
<dbReference type="AlphaFoldDB" id="A0A6A6RPX7"/>
<sequence length="693" mass="76034">MPSSDSDGQPPPRKRSRTSPNANAGDEVGSKKARGRPRVDTQDETAADRRRTQIRLAQRAYRQRKETTISSLQDKNSRLQSIIEQMNKNFLQFNDAALKSGLVQLNPSLGHHLKQVTENFAALSRSASDGSLEGDEESGEATANIEAKSLPEAQARPQTYQESQSRMDIGWGYSTALPEAARQHGSERTEQEPRAASRNIFLPAPTTTNAPLNNNESSSIVKTRPPVQVGHVMDQTVSWGSGGPDDRDSSESLPFGLVDLLSRQQYSGPGSNPHIYSVDIPTPEATPPTKRLPTPPYLPSLSTKTMVPPWTYSHDETTFARRLTRAALETGFHLLSAADQRPAALNHVFRLSLPYKSLDELRERFRIMLARGTKEDLDSWDSPFIHLGGAGTHYPRKDAQGNIVARPNSWTVRRIGPVSSNMVRAENSVDPSKSYDMNIDLTGFEGEWFDACDVEGYLEHEKGCRIDPKSSFAEVLIDDNEEPAAEDLNVASNAFRMSYSHPPPPRMSPDLQSDTPSFSGASSSSGSLSSMHTPTNDGTVTSGPSLDSIFAQSNEPFGLDMDMGMNLNSLNANFPPTDFEKFAEFFDQPLGLDLAPGFDFTLSHSMANLPQINFDKDADMGALGLDLMGGPARTEGSVEQIPIVRQKKKKAAWVDVSKLVDEIIKHGVCLGRAPGFRRKDVDMAFQASIITAF</sequence>
<evidence type="ECO:0000313" key="2">
    <source>
        <dbReference type="EMBL" id="KAF2637430.1"/>
    </source>
</evidence>
<dbReference type="Gene3D" id="1.20.5.170">
    <property type="match status" value="1"/>
</dbReference>
<feature type="compositionally biased region" description="Basic and acidic residues" evidence="1">
    <location>
        <begin position="181"/>
        <end position="195"/>
    </location>
</feature>
<dbReference type="EMBL" id="MU006793">
    <property type="protein sequence ID" value="KAF2637430.1"/>
    <property type="molecule type" value="Genomic_DNA"/>
</dbReference>
<reference evidence="2" key="1">
    <citation type="journal article" date="2020" name="Stud. Mycol.">
        <title>101 Dothideomycetes genomes: a test case for predicting lifestyles and emergence of pathogens.</title>
        <authorList>
            <person name="Haridas S."/>
            <person name="Albert R."/>
            <person name="Binder M."/>
            <person name="Bloem J."/>
            <person name="Labutti K."/>
            <person name="Salamov A."/>
            <person name="Andreopoulos B."/>
            <person name="Baker S."/>
            <person name="Barry K."/>
            <person name="Bills G."/>
            <person name="Bluhm B."/>
            <person name="Cannon C."/>
            <person name="Castanera R."/>
            <person name="Culley D."/>
            <person name="Daum C."/>
            <person name="Ezra D."/>
            <person name="Gonzalez J."/>
            <person name="Henrissat B."/>
            <person name="Kuo A."/>
            <person name="Liang C."/>
            <person name="Lipzen A."/>
            <person name="Lutzoni F."/>
            <person name="Magnuson J."/>
            <person name="Mondo S."/>
            <person name="Nolan M."/>
            <person name="Ohm R."/>
            <person name="Pangilinan J."/>
            <person name="Park H.-J."/>
            <person name="Ramirez L."/>
            <person name="Alfaro M."/>
            <person name="Sun H."/>
            <person name="Tritt A."/>
            <person name="Yoshinaga Y."/>
            <person name="Zwiers L.-H."/>
            <person name="Turgeon B."/>
            <person name="Goodwin S."/>
            <person name="Spatafora J."/>
            <person name="Crous P."/>
            <person name="Grigoriev I."/>
        </authorList>
    </citation>
    <scope>NUCLEOTIDE SEQUENCE</scope>
    <source>
        <strain evidence="2">CBS 473.64</strain>
    </source>
</reference>
<feature type="compositionally biased region" description="Polar residues" evidence="1">
    <location>
        <begin position="156"/>
        <end position="165"/>
    </location>
</feature>
<evidence type="ECO:0000256" key="1">
    <source>
        <dbReference type="SAM" id="MobiDB-lite"/>
    </source>
</evidence>
<feature type="region of interest" description="Disordered" evidence="1">
    <location>
        <begin position="496"/>
        <end position="543"/>
    </location>
</feature>
<protein>
    <recommendedName>
        <fullName evidence="4">BZIP domain-containing protein</fullName>
    </recommendedName>
</protein>
<feature type="compositionally biased region" description="Low complexity" evidence="1">
    <location>
        <begin position="517"/>
        <end position="530"/>
    </location>
</feature>
<dbReference type="Proteomes" id="UP000799753">
    <property type="component" value="Unassembled WGS sequence"/>
</dbReference>
<feature type="region of interest" description="Disordered" evidence="1">
    <location>
        <begin position="1"/>
        <end position="51"/>
    </location>
</feature>
<feature type="compositionally biased region" description="Basic and acidic residues" evidence="1">
    <location>
        <begin position="37"/>
        <end position="51"/>
    </location>
</feature>
<feature type="region of interest" description="Disordered" evidence="1">
    <location>
        <begin position="179"/>
        <end position="198"/>
    </location>
</feature>
<feature type="compositionally biased region" description="Polar residues" evidence="1">
    <location>
        <begin position="531"/>
        <end position="543"/>
    </location>
</feature>
<dbReference type="SUPFAM" id="SSF57959">
    <property type="entry name" value="Leucine zipper domain"/>
    <property type="match status" value="1"/>
</dbReference>
<feature type="region of interest" description="Disordered" evidence="1">
    <location>
        <begin position="268"/>
        <end position="300"/>
    </location>
</feature>
<evidence type="ECO:0008006" key="4">
    <source>
        <dbReference type="Google" id="ProtNLM"/>
    </source>
</evidence>
<organism evidence="2 3">
    <name type="scientific">Massarina eburnea CBS 473.64</name>
    <dbReference type="NCBI Taxonomy" id="1395130"/>
    <lineage>
        <taxon>Eukaryota</taxon>
        <taxon>Fungi</taxon>
        <taxon>Dikarya</taxon>
        <taxon>Ascomycota</taxon>
        <taxon>Pezizomycotina</taxon>
        <taxon>Dothideomycetes</taxon>
        <taxon>Pleosporomycetidae</taxon>
        <taxon>Pleosporales</taxon>
        <taxon>Massarineae</taxon>
        <taxon>Massarinaceae</taxon>
        <taxon>Massarina</taxon>
    </lineage>
</organism>
<dbReference type="PANTHER" id="PTHR40618:SF1">
    <property type="entry name" value="B-ZIP TRANSCRIPTION FACTOR (EUROFUNG)"/>
    <property type="match status" value="1"/>
</dbReference>
<name>A0A6A6RPX7_9PLEO</name>
<evidence type="ECO:0000313" key="3">
    <source>
        <dbReference type="Proteomes" id="UP000799753"/>
    </source>
</evidence>
<accession>A0A6A6RPX7</accession>
<feature type="region of interest" description="Disordered" evidence="1">
    <location>
        <begin position="127"/>
        <end position="165"/>
    </location>
</feature>
<dbReference type="PANTHER" id="PTHR40618">
    <property type="entry name" value="B-ZIP TRANSCRIPTION FACTOR (EUROFUNG)-RELATED"/>
    <property type="match status" value="1"/>
</dbReference>
<dbReference type="GO" id="GO:0003700">
    <property type="term" value="F:DNA-binding transcription factor activity"/>
    <property type="evidence" value="ECO:0007669"/>
    <property type="project" value="InterPro"/>
</dbReference>
<dbReference type="InterPro" id="IPR046347">
    <property type="entry name" value="bZIP_sf"/>
</dbReference>